<dbReference type="GO" id="GO:0000287">
    <property type="term" value="F:magnesium ion binding"/>
    <property type="evidence" value="ECO:0007669"/>
    <property type="project" value="TreeGrafter"/>
</dbReference>
<organism evidence="1 2">
    <name type="scientific">Listeria grayi</name>
    <name type="common">Listeria murrayi</name>
    <dbReference type="NCBI Taxonomy" id="1641"/>
    <lineage>
        <taxon>Bacteria</taxon>
        <taxon>Bacillati</taxon>
        <taxon>Bacillota</taxon>
        <taxon>Bacilli</taxon>
        <taxon>Bacillales</taxon>
        <taxon>Listeriaceae</taxon>
        <taxon>Listeria</taxon>
    </lineage>
</organism>
<keyword evidence="1" id="KW-0413">Isomerase</keyword>
<dbReference type="SFLD" id="SFLDG01144">
    <property type="entry name" value="C2.B.4:_PGP_Like"/>
    <property type="match status" value="1"/>
</dbReference>
<dbReference type="SFLD" id="SFLDS00003">
    <property type="entry name" value="Haloacid_Dehalogenase"/>
    <property type="match status" value="1"/>
</dbReference>
<dbReference type="Gene3D" id="3.30.1240.10">
    <property type="match status" value="1"/>
</dbReference>
<dbReference type="InterPro" id="IPR023214">
    <property type="entry name" value="HAD_sf"/>
</dbReference>
<evidence type="ECO:0000313" key="2">
    <source>
        <dbReference type="Proteomes" id="UP000254879"/>
    </source>
</evidence>
<dbReference type="InterPro" id="IPR000150">
    <property type="entry name" value="Cof"/>
</dbReference>
<sequence length="256" mass="29004">MTKIVFFDVDGTLLNEEKQLPESTKAAVRLLQENGIYVAISTGRAPFMLEALCKELDIRSYVCFNGQYVVFEGEAVYTKPLPQESLERLIADATEHDHPIVFSAVDEMRVNLPDHNSVHQGMSSLKLSYPKVDASFYKGSEIYQCLLFCTEEYDHYYTEKFPQYRFLRWHESSVDVCPANGSKAVGIREAIRKLGFSMEDTYAFGDGLNDIDMLQEVGCGVAMGNARPEVKEVADYITSHVDEDGIWNALKHFKLI</sequence>
<dbReference type="InterPro" id="IPR006379">
    <property type="entry name" value="HAD-SF_hydro_IIB"/>
</dbReference>
<protein>
    <submittedName>
        <fullName evidence="1">Bifunctional phosphatase/peptidyl-prolyl cis-trans isomerase</fullName>
    </submittedName>
</protein>
<dbReference type="NCBIfam" id="TIGR01484">
    <property type="entry name" value="HAD-SF-IIB"/>
    <property type="match status" value="1"/>
</dbReference>
<dbReference type="InterPro" id="IPR036412">
    <property type="entry name" value="HAD-like_sf"/>
</dbReference>
<dbReference type="EMBL" id="UGPG01000001">
    <property type="protein sequence ID" value="STY43713.1"/>
    <property type="molecule type" value="Genomic_DNA"/>
</dbReference>
<reference evidence="1 2" key="1">
    <citation type="submission" date="2018-06" db="EMBL/GenBank/DDBJ databases">
        <authorList>
            <consortium name="Pathogen Informatics"/>
            <person name="Doyle S."/>
        </authorList>
    </citation>
    <scope>NUCLEOTIDE SEQUENCE [LARGE SCALE GENOMIC DNA]</scope>
    <source>
        <strain evidence="2">NCTC 10815</strain>
    </source>
</reference>
<dbReference type="OrthoDB" id="9810101at2"/>
<gene>
    <name evidence="1" type="ORF">NCTC10815_01015</name>
</gene>
<dbReference type="CDD" id="cd07517">
    <property type="entry name" value="HAD_HPP"/>
    <property type="match status" value="1"/>
</dbReference>
<dbReference type="SFLD" id="SFLDG01140">
    <property type="entry name" value="C2.B:_Phosphomannomutase_and_P"/>
    <property type="match status" value="1"/>
</dbReference>
<proteinExistence type="predicted"/>
<dbReference type="GO" id="GO:0005829">
    <property type="term" value="C:cytosol"/>
    <property type="evidence" value="ECO:0007669"/>
    <property type="project" value="TreeGrafter"/>
</dbReference>
<dbReference type="Gene3D" id="3.40.50.1000">
    <property type="entry name" value="HAD superfamily/HAD-like"/>
    <property type="match status" value="1"/>
</dbReference>
<dbReference type="PROSITE" id="PS01228">
    <property type="entry name" value="COF_1"/>
    <property type="match status" value="1"/>
</dbReference>
<dbReference type="PANTHER" id="PTHR10000:SF25">
    <property type="entry name" value="PHOSPHATASE YKRA-RELATED"/>
    <property type="match status" value="1"/>
</dbReference>
<dbReference type="GO" id="GO:0016853">
    <property type="term" value="F:isomerase activity"/>
    <property type="evidence" value="ECO:0007669"/>
    <property type="project" value="UniProtKB-KW"/>
</dbReference>
<dbReference type="GO" id="GO:0016791">
    <property type="term" value="F:phosphatase activity"/>
    <property type="evidence" value="ECO:0007669"/>
    <property type="project" value="TreeGrafter"/>
</dbReference>
<name>A0A378MDT4_LISGR</name>
<dbReference type="PROSITE" id="PS01229">
    <property type="entry name" value="COF_2"/>
    <property type="match status" value="1"/>
</dbReference>
<dbReference type="SUPFAM" id="SSF56784">
    <property type="entry name" value="HAD-like"/>
    <property type="match status" value="1"/>
</dbReference>
<dbReference type="Pfam" id="PF08282">
    <property type="entry name" value="Hydrolase_3"/>
    <property type="match status" value="1"/>
</dbReference>
<evidence type="ECO:0000313" key="1">
    <source>
        <dbReference type="EMBL" id="STY43713.1"/>
    </source>
</evidence>
<dbReference type="RefSeq" id="WP_003755061.1">
    <property type="nucleotide sequence ID" value="NZ_CABKNG010000001.1"/>
</dbReference>
<dbReference type="NCBIfam" id="TIGR00099">
    <property type="entry name" value="Cof-subfamily"/>
    <property type="match status" value="1"/>
</dbReference>
<dbReference type="AlphaFoldDB" id="A0A378MDT4"/>
<dbReference type="PANTHER" id="PTHR10000">
    <property type="entry name" value="PHOSPHOSERINE PHOSPHATASE"/>
    <property type="match status" value="1"/>
</dbReference>
<accession>A0A378MDT4</accession>
<dbReference type="Proteomes" id="UP000254879">
    <property type="component" value="Unassembled WGS sequence"/>
</dbReference>